<dbReference type="SUPFAM" id="SSF56935">
    <property type="entry name" value="Porins"/>
    <property type="match status" value="1"/>
</dbReference>
<proteinExistence type="predicted"/>
<dbReference type="Proteomes" id="UP001595477">
    <property type="component" value="Unassembled WGS sequence"/>
</dbReference>
<evidence type="ECO:0000313" key="2">
    <source>
        <dbReference type="Proteomes" id="UP001595477"/>
    </source>
</evidence>
<dbReference type="EMBL" id="JBHRSX010000102">
    <property type="protein sequence ID" value="MFC3204437.1"/>
    <property type="molecule type" value="Genomic_DNA"/>
</dbReference>
<protein>
    <recommendedName>
        <fullName evidence="3">TIGR03016 family PEP-CTERM system-associated outer membrane protein</fullName>
    </recommendedName>
</protein>
<keyword evidence="2" id="KW-1185">Reference proteome</keyword>
<dbReference type="InterPro" id="IPR011250">
    <property type="entry name" value="OMP/PagP_B-barrel"/>
</dbReference>
<evidence type="ECO:0008006" key="3">
    <source>
        <dbReference type="Google" id="ProtNLM"/>
    </source>
</evidence>
<comment type="caution">
    <text evidence="1">The sequence shown here is derived from an EMBL/GenBank/DDBJ whole genome shotgun (WGS) entry which is preliminary data.</text>
</comment>
<dbReference type="SUPFAM" id="SSF56925">
    <property type="entry name" value="OMPA-like"/>
    <property type="match status" value="1"/>
</dbReference>
<organism evidence="1 2">
    <name type="scientific">Alteromonas oceani</name>
    <dbReference type="NCBI Taxonomy" id="2071609"/>
    <lineage>
        <taxon>Bacteria</taxon>
        <taxon>Pseudomonadati</taxon>
        <taxon>Pseudomonadota</taxon>
        <taxon>Gammaproteobacteria</taxon>
        <taxon>Alteromonadales</taxon>
        <taxon>Alteromonadaceae</taxon>
        <taxon>Alteromonas/Salinimonas group</taxon>
        <taxon>Alteromonas</taxon>
    </lineage>
</organism>
<dbReference type="RefSeq" id="WP_123324425.1">
    <property type="nucleotide sequence ID" value="NZ_JBHRSX010000102.1"/>
</dbReference>
<evidence type="ECO:0000313" key="1">
    <source>
        <dbReference type="EMBL" id="MFC3204437.1"/>
    </source>
</evidence>
<gene>
    <name evidence="1" type="ORF">ACFOEW_21745</name>
</gene>
<accession>A0ABV7K536</accession>
<dbReference type="Gene3D" id="2.40.160.20">
    <property type="match status" value="1"/>
</dbReference>
<reference evidence="2" key="1">
    <citation type="journal article" date="2019" name="Int. J. Syst. Evol. Microbiol.">
        <title>The Global Catalogue of Microorganisms (GCM) 10K type strain sequencing project: providing services to taxonomists for standard genome sequencing and annotation.</title>
        <authorList>
            <consortium name="The Broad Institute Genomics Platform"/>
            <consortium name="The Broad Institute Genome Sequencing Center for Infectious Disease"/>
            <person name="Wu L."/>
            <person name="Ma J."/>
        </authorList>
    </citation>
    <scope>NUCLEOTIDE SEQUENCE [LARGE SCALE GENOMIC DNA]</scope>
    <source>
        <strain evidence="2">KCTC 52449</strain>
    </source>
</reference>
<name>A0ABV7K536_9ALTE</name>
<sequence length="558" mass="62880">MERINIFRPAIIATLIGATFSANLHADVQFRGAVNSSLINQSFDTDSEDSRYQDRNVIQISPTLTGVYASKKANATASATQRYQRFDVDEGSRSSNFTEFNYAGNLNIIDNVFQIFGQGAQRYQSYRPETYVSSDYLLNSDDLSKITSHSAGARLNIPRGDVWGLSLTGLYFESESDDSLEEAEDNTNTFNRFIDSTGVSVNADLTNGDWFRNIYWNVTGSYRRTDRQDRGLFESVLVNGVIGFRVYGDLGLITTATHEENDIEGELANFSARFGAQFSKFDTYGIGFNYRPAAERFFRLTLNKVSTDGEDDGKTFVGVATSWQFSPRTNLQAQYSRRYYGEAGQFSLSHGTRRLRTTISYQERTTTFSNMIFDTVDAGTFVCPAGSVDIIDCFQPDTLDYELQPGEQVVQFSQVIPELTDQVILRRQLGGSIGYQQRRLKLVFDTRYVDSDYSVDNRQQIQRIVGLNASLQVGARSSVYSRIQFAKMDFTVNGESRDNNSRIYSIGLRSNLSRNLSVNADVRYLDGGGNQVLRRDAVDLNETRISLGLTYNFQSNRQ</sequence>